<proteinExistence type="predicted"/>
<evidence type="ECO:0000256" key="1">
    <source>
        <dbReference type="SAM" id="MobiDB-lite"/>
    </source>
</evidence>
<feature type="compositionally biased region" description="Low complexity" evidence="1">
    <location>
        <begin position="260"/>
        <end position="272"/>
    </location>
</feature>
<name>A0ABN8B321_CHISP</name>
<feature type="compositionally biased region" description="Basic and acidic residues" evidence="1">
    <location>
        <begin position="334"/>
        <end position="345"/>
    </location>
</feature>
<feature type="compositionally biased region" description="Basic and acidic residues" evidence="1">
    <location>
        <begin position="46"/>
        <end position="56"/>
    </location>
</feature>
<feature type="compositionally biased region" description="Polar residues" evidence="1">
    <location>
        <begin position="131"/>
        <end position="147"/>
    </location>
</feature>
<feature type="compositionally biased region" description="Polar residues" evidence="1">
    <location>
        <begin position="601"/>
        <end position="617"/>
    </location>
</feature>
<evidence type="ECO:0000313" key="3">
    <source>
        <dbReference type="Proteomes" id="UP001153292"/>
    </source>
</evidence>
<feature type="compositionally biased region" description="Basic and acidic residues" evidence="1">
    <location>
        <begin position="359"/>
        <end position="382"/>
    </location>
</feature>
<feature type="compositionally biased region" description="Basic and acidic residues" evidence="1">
    <location>
        <begin position="682"/>
        <end position="750"/>
    </location>
</feature>
<sequence length="895" mass="101518">MSIFNELLPKLKEISNTLTKNFNDELKAALECFDKFEEEYQNGRGRAREKAQKEKNQMTTLQSINEDEDEPNKNTETVLSSDKSNVETISRSSAESNNERPRRVSKKRSKHEMDDISSPEQEKRQKRNASVKAQSIISKQVNVNLTQKMRREASMEKSKGHTRKDEENKENTEPLLPVNIKQEKVSIPPEPMDMESLPINVPLKQEFDKDEIAMPPPMAPVPKPRKGAVKEKLEESNEEESSRSRRSTRTRKQTDTAPVAATRSTRASSRATKQLDAEEQPPPIEARPKRTRAKKKASEVSNTESEKDSTQATPQSATASPAEKPRPKRTRRGKAVEKEPPKEDTISVPKPDSVPNKQLKQERISQPEETHSPILGSKEKTKSNLTKEASKAKADKQVTEVFTIDRTVTQTDIQLDETRVINKLSVNMEMDKTVVLPNGVYNHAPVTPSTVRNMNETVVLETCSRETMVIDKQHVILDSTVVLDKDPKAATIMTDDNTSLMTDDNDEPQTPPKKTPPLPQPTSAVKEKVQQFEEMASRVTRTKTRAMAKKEEETENHTPPDKIVKPVLSVETLNKMNNMIFNGKAPSSTISSSATKPRANIVTSTKSHIPASTSKLSAINKAKEAAEESMKKEKEDARKKKEAILEAKREQQKRKREEKMAAAAAAREAAERERQAALTAAARERQEKQAHADHGKAERLREAERKKQELARKVAETEERRKAEEHARQQRLAEEQRRADATRRKQLEEAEAMKKEAAIMAKEIEKRQKEYIEKQKLKHRLEMDKLHHTPLKTPGTPGKYAMEPVYMADGFQYLNSDEEEEAVDRPVPLWSTSKARKALLCVQSLVSNSHIDRWFGVRAQTPDLRGIFPNIDRSRLKRTSSAVWRTPPRLQTLPE</sequence>
<dbReference type="EMBL" id="OU963916">
    <property type="protein sequence ID" value="CAH0403466.1"/>
    <property type="molecule type" value="Genomic_DNA"/>
</dbReference>
<feature type="region of interest" description="Disordered" evidence="1">
    <location>
        <begin position="40"/>
        <end position="391"/>
    </location>
</feature>
<keyword evidence="3" id="KW-1185">Reference proteome</keyword>
<feature type="compositionally biased region" description="Basic and acidic residues" evidence="1">
    <location>
        <begin position="228"/>
        <end position="243"/>
    </location>
</feature>
<feature type="compositionally biased region" description="Pro residues" evidence="1">
    <location>
        <begin position="509"/>
        <end position="520"/>
    </location>
</feature>
<evidence type="ECO:0008006" key="4">
    <source>
        <dbReference type="Google" id="ProtNLM"/>
    </source>
</evidence>
<feature type="compositionally biased region" description="Basic and acidic residues" evidence="1">
    <location>
        <begin position="621"/>
        <end position="660"/>
    </location>
</feature>
<feature type="region of interest" description="Disordered" evidence="1">
    <location>
        <begin position="494"/>
        <end position="523"/>
    </location>
</feature>
<evidence type="ECO:0000313" key="2">
    <source>
        <dbReference type="EMBL" id="CAH0403466.1"/>
    </source>
</evidence>
<feature type="compositionally biased region" description="Basic and acidic residues" evidence="1">
    <location>
        <begin position="149"/>
        <end position="172"/>
    </location>
</feature>
<feature type="region of interest" description="Disordered" evidence="1">
    <location>
        <begin position="536"/>
        <end position="562"/>
    </location>
</feature>
<feature type="compositionally biased region" description="Polar residues" evidence="1">
    <location>
        <begin position="74"/>
        <end position="96"/>
    </location>
</feature>
<feature type="region of interest" description="Disordered" evidence="1">
    <location>
        <begin position="601"/>
        <end position="750"/>
    </location>
</feature>
<gene>
    <name evidence="2" type="ORF">CHILSU_LOCUS6741</name>
</gene>
<feature type="compositionally biased region" description="Polar residues" evidence="1">
    <location>
        <begin position="310"/>
        <end position="319"/>
    </location>
</feature>
<accession>A0ABN8B321</accession>
<organism evidence="2 3">
    <name type="scientific">Chilo suppressalis</name>
    <name type="common">Asiatic rice borer moth</name>
    <dbReference type="NCBI Taxonomy" id="168631"/>
    <lineage>
        <taxon>Eukaryota</taxon>
        <taxon>Metazoa</taxon>
        <taxon>Ecdysozoa</taxon>
        <taxon>Arthropoda</taxon>
        <taxon>Hexapoda</taxon>
        <taxon>Insecta</taxon>
        <taxon>Pterygota</taxon>
        <taxon>Neoptera</taxon>
        <taxon>Endopterygota</taxon>
        <taxon>Lepidoptera</taxon>
        <taxon>Glossata</taxon>
        <taxon>Ditrysia</taxon>
        <taxon>Pyraloidea</taxon>
        <taxon>Crambidae</taxon>
        <taxon>Crambinae</taxon>
        <taxon>Chilo</taxon>
    </lineage>
</organism>
<reference evidence="2" key="1">
    <citation type="submission" date="2021-12" db="EMBL/GenBank/DDBJ databases">
        <authorList>
            <person name="King R."/>
        </authorList>
    </citation>
    <scope>NUCLEOTIDE SEQUENCE</scope>
</reference>
<protein>
    <recommendedName>
        <fullName evidence="4">Inner centromere protein ARK-binding domain-containing protein</fullName>
    </recommendedName>
</protein>
<dbReference type="Proteomes" id="UP001153292">
    <property type="component" value="Chromosome 23"/>
</dbReference>
<feature type="compositionally biased region" description="Basic and acidic residues" evidence="1">
    <location>
        <begin position="548"/>
        <end position="562"/>
    </location>
</feature>